<dbReference type="Pfam" id="PF00172">
    <property type="entry name" value="Zn_clus"/>
    <property type="match status" value="1"/>
</dbReference>
<dbReference type="OrthoDB" id="4120771at2759"/>
<sequence length="130" mass="14806">MNLTMTKHRNIAPRPVLNQESLLGIPLSEVNQLHRKATRQKRASTACINCKISKRKCSGESPCASCTAFGQQCLIDKTLDKRRRVTVKHQSLGLKLLDFVRLDTTSIQIREYLDDVLRSNRKNGEQKRGM</sequence>
<evidence type="ECO:0000256" key="4">
    <source>
        <dbReference type="ARBA" id="ARBA00023242"/>
    </source>
</evidence>
<proteinExistence type="predicted"/>
<name>A0A0U5GNX9_ASPCI</name>
<evidence type="ECO:0000256" key="3">
    <source>
        <dbReference type="ARBA" id="ARBA00023163"/>
    </source>
</evidence>
<keyword evidence="1" id="KW-0805">Transcription regulation</keyword>
<keyword evidence="3" id="KW-0804">Transcription</keyword>
<evidence type="ECO:0000313" key="6">
    <source>
        <dbReference type="EMBL" id="CEL11711.1"/>
    </source>
</evidence>
<feature type="domain" description="Zn(2)-C6 fungal-type" evidence="5">
    <location>
        <begin position="46"/>
        <end position="75"/>
    </location>
</feature>
<dbReference type="CDD" id="cd00067">
    <property type="entry name" value="GAL4"/>
    <property type="match status" value="1"/>
</dbReference>
<dbReference type="PANTHER" id="PTHR47256">
    <property type="entry name" value="ZN(II)2CYS6 TRANSCRIPTION FACTOR (EUROFUNG)-RELATED"/>
    <property type="match status" value="1"/>
</dbReference>
<dbReference type="SUPFAM" id="SSF57701">
    <property type="entry name" value="Zn2/Cys6 DNA-binding domain"/>
    <property type="match status" value="1"/>
</dbReference>
<dbReference type="GO" id="GO:0000981">
    <property type="term" value="F:DNA-binding transcription factor activity, RNA polymerase II-specific"/>
    <property type="evidence" value="ECO:0007669"/>
    <property type="project" value="InterPro"/>
</dbReference>
<dbReference type="InterPro" id="IPR053187">
    <property type="entry name" value="Notoamide_regulator"/>
</dbReference>
<dbReference type="PROSITE" id="PS00463">
    <property type="entry name" value="ZN2_CY6_FUNGAL_1"/>
    <property type="match status" value="1"/>
</dbReference>
<evidence type="ECO:0000256" key="2">
    <source>
        <dbReference type="ARBA" id="ARBA00023125"/>
    </source>
</evidence>
<reference evidence="7" key="1">
    <citation type="journal article" date="2016" name="Genome Announc.">
        <title>Draft genome sequences of fungus Aspergillus calidoustus.</title>
        <authorList>
            <person name="Horn F."/>
            <person name="Linde J."/>
            <person name="Mattern D.J."/>
            <person name="Walther G."/>
            <person name="Guthke R."/>
            <person name="Scherlach K."/>
            <person name="Martin K."/>
            <person name="Brakhage A.A."/>
            <person name="Petzke L."/>
            <person name="Valiante V."/>
        </authorList>
    </citation>
    <scope>NUCLEOTIDE SEQUENCE [LARGE SCALE GENOMIC DNA]</scope>
    <source>
        <strain evidence="7">SF006504</strain>
    </source>
</reference>
<keyword evidence="7" id="KW-1185">Reference proteome</keyword>
<protein>
    <recommendedName>
        <fullName evidence="5">Zn(2)-C6 fungal-type domain-containing protein</fullName>
    </recommendedName>
</protein>
<keyword evidence="2" id="KW-0238">DNA-binding</keyword>
<dbReference type="PANTHER" id="PTHR47256:SF9">
    <property type="entry name" value="ZN(II)2CYS6 TRANSCRIPTION FACTOR (EUROFUNG)"/>
    <property type="match status" value="1"/>
</dbReference>
<dbReference type="InterPro" id="IPR001138">
    <property type="entry name" value="Zn2Cys6_DnaBD"/>
</dbReference>
<keyword evidence="4" id="KW-0539">Nucleus</keyword>
<dbReference type="InterPro" id="IPR036864">
    <property type="entry name" value="Zn2-C6_fun-type_DNA-bd_sf"/>
</dbReference>
<evidence type="ECO:0000256" key="1">
    <source>
        <dbReference type="ARBA" id="ARBA00023015"/>
    </source>
</evidence>
<dbReference type="Gene3D" id="4.10.240.10">
    <property type="entry name" value="Zn(2)-C6 fungal-type DNA-binding domain"/>
    <property type="match status" value="1"/>
</dbReference>
<organism evidence="6 7">
    <name type="scientific">Aspergillus calidoustus</name>
    <dbReference type="NCBI Taxonomy" id="454130"/>
    <lineage>
        <taxon>Eukaryota</taxon>
        <taxon>Fungi</taxon>
        <taxon>Dikarya</taxon>
        <taxon>Ascomycota</taxon>
        <taxon>Pezizomycotina</taxon>
        <taxon>Eurotiomycetes</taxon>
        <taxon>Eurotiomycetidae</taxon>
        <taxon>Eurotiales</taxon>
        <taxon>Aspergillaceae</taxon>
        <taxon>Aspergillus</taxon>
        <taxon>Aspergillus subgen. Nidulantes</taxon>
    </lineage>
</organism>
<dbReference type="Proteomes" id="UP000054771">
    <property type="component" value="Unassembled WGS sequence"/>
</dbReference>
<accession>A0A0U5GNX9</accession>
<dbReference type="EMBL" id="CDMC01000030">
    <property type="protein sequence ID" value="CEL11711.1"/>
    <property type="molecule type" value="Genomic_DNA"/>
</dbReference>
<dbReference type="GO" id="GO:0008270">
    <property type="term" value="F:zinc ion binding"/>
    <property type="evidence" value="ECO:0007669"/>
    <property type="project" value="InterPro"/>
</dbReference>
<dbReference type="SMART" id="SM00066">
    <property type="entry name" value="GAL4"/>
    <property type="match status" value="1"/>
</dbReference>
<dbReference type="PROSITE" id="PS50048">
    <property type="entry name" value="ZN2_CY6_FUNGAL_2"/>
    <property type="match status" value="1"/>
</dbReference>
<dbReference type="AlphaFoldDB" id="A0A0U5GNX9"/>
<evidence type="ECO:0000313" key="7">
    <source>
        <dbReference type="Proteomes" id="UP000054771"/>
    </source>
</evidence>
<gene>
    <name evidence="6" type="ORF">ASPCAL14809</name>
</gene>
<dbReference type="GO" id="GO:0003677">
    <property type="term" value="F:DNA binding"/>
    <property type="evidence" value="ECO:0007669"/>
    <property type="project" value="UniProtKB-KW"/>
</dbReference>
<evidence type="ECO:0000259" key="5">
    <source>
        <dbReference type="PROSITE" id="PS50048"/>
    </source>
</evidence>